<dbReference type="Gene3D" id="3.40.50.300">
    <property type="entry name" value="P-loop containing nucleotide triphosphate hydrolases"/>
    <property type="match status" value="1"/>
</dbReference>
<dbReference type="Pfam" id="PF17289">
    <property type="entry name" value="Terminase_6C"/>
    <property type="match status" value="1"/>
</dbReference>
<gene>
    <name evidence="4" type="primary">terL</name>
    <name evidence="4" type="ORF">LR394_07990</name>
</gene>
<dbReference type="NCBIfam" id="TIGR01630">
    <property type="entry name" value="psiM2_ORF9"/>
    <property type="match status" value="1"/>
</dbReference>
<evidence type="ECO:0000313" key="5">
    <source>
        <dbReference type="Proteomes" id="UP001138997"/>
    </source>
</evidence>
<dbReference type="Proteomes" id="UP001138997">
    <property type="component" value="Unassembled WGS sequence"/>
</dbReference>
<evidence type="ECO:0000256" key="1">
    <source>
        <dbReference type="ARBA" id="ARBA00022612"/>
    </source>
</evidence>
<dbReference type="Pfam" id="PF03237">
    <property type="entry name" value="Terminase_6N"/>
    <property type="match status" value="1"/>
</dbReference>
<dbReference type="AlphaFoldDB" id="A0A9X1NBP7"/>
<evidence type="ECO:0000259" key="3">
    <source>
        <dbReference type="Pfam" id="PF17289"/>
    </source>
</evidence>
<organism evidence="4 5">
    <name type="scientific">Kineosporia babensis</name>
    <dbReference type="NCBI Taxonomy" id="499548"/>
    <lineage>
        <taxon>Bacteria</taxon>
        <taxon>Bacillati</taxon>
        <taxon>Actinomycetota</taxon>
        <taxon>Actinomycetes</taxon>
        <taxon>Kineosporiales</taxon>
        <taxon>Kineosporiaceae</taxon>
        <taxon>Kineosporia</taxon>
    </lineage>
</organism>
<comment type="caution">
    <text evidence="4">The sequence shown here is derived from an EMBL/GenBank/DDBJ whole genome shotgun (WGS) entry which is preliminary data.</text>
</comment>
<dbReference type="InterPro" id="IPR027417">
    <property type="entry name" value="P-loop_NTPase"/>
</dbReference>
<feature type="domain" description="Terminase large subunit gp17-like C-terminal" evidence="3">
    <location>
        <begin position="354"/>
        <end position="495"/>
    </location>
</feature>
<evidence type="ECO:0000256" key="2">
    <source>
        <dbReference type="SAM" id="MobiDB-lite"/>
    </source>
</evidence>
<reference evidence="4" key="1">
    <citation type="submission" date="2021-11" db="EMBL/GenBank/DDBJ databases">
        <title>Streptomyces corallinus and Kineosporia corallina sp. nov., two new coral-derived marine actinobacteria.</title>
        <authorList>
            <person name="Buangrab K."/>
            <person name="Sutthacheep M."/>
            <person name="Yeemin T."/>
            <person name="Harunari E."/>
            <person name="Igarashi Y."/>
            <person name="Sripreechasak P."/>
            <person name="Kanchanasin P."/>
            <person name="Tanasupawat S."/>
            <person name="Phongsopitanun W."/>
        </authorList>
    </citation>
    <scope>NUCLEOTIDE SEQUENCE</scope>
    <source>
        <strain evidence="4">JCM 31032</strain>
    </source>
</reference>
<dbReference type="EMBL" id="JAJOMB010000003">
    <property type="protein sequence ID" value="MCD5310831.1"/>
    <property type="molecule type" value="Genomic_DNA"/>
</dbReference>
<evidence type="ECO:0000313" key="4">
    <source>
        <dbReference type="EMBL" id="MCD5310831.1"/>
    </source>
</evidence>
<protein>
    <submittedName>
        <fullName evidence="4">Phage terminase large subunit</fullName>
    </submittedName>
</protein>
<proteinExistence type="predicted"/>
<dbReference type="InterPro" id="IPR006517">
    <property type="entry name" value="Phage_terminase_lsu-like_C"/>
</dbReference>
<dbReference type="RefSeq" id="WP_231440007.1">
    <property type="nucleotide sequence ID" value="NZ_JAJOMB010000003.1"/>
</dbReference>
<accession>A0A9X1NBP7</accession>
<dbReference type="InterPro" id="IPR035421">
    <property type="entry name" value="Terminase_6C"/>
</dbReference>
<sequence>MPYNEAAFLAGLERGMRGKNWRQQPFPGPLDLLLALMPDYIETPALRCISDALVAHEVAAESEENPKFLAVSMAPQEGKSTLIAYAYPIWLWLRNPDLRILIISYDNETSWRWGRAIKEALQAHSGDDALYGVDLQLSLRPGSEAVARLQLDGYRGSVSCMSLTGGIAGKPGDRIICDDLVKDRRTARSGAFKRLWKDQWQSNIRPRLGPKAMVVMDHTRWTEDDPIGQQQADNGAAWEYLNIPALVEEPQYAGPAGAPNLGTPNKAKDPLGRKPGEWLKSARGRTPEQWQKTRADVGEADFAALYQGRPMPAQGGLFKRADFRFWQQGADRWTVKIPGRPGPDENLHYAYRFITVDLAASLRTSADFTVAAAWAIAGTGELIMLDLRRKQVEPADHWDEVVAPLQAAWSCPIYVEGSQYGTDLVYTAARAGAIVEPLEADTDKYTRAVPAAKRMKTGILFPPAAHWWTDFENEITLFPGGGAHDDQVDVLAYAHRIRGAYWVPPDNSRGGHGQHWTPPEPSPMDHLAGGTDLYSAPL</sequence>
<name>A0A9X1NBP7_9ACTN</name>
<feature type="region of interest" description="Disordered" evidence="2">
    <location>
        <begin position="505"/>
        <end position="530"/>
    </location>
</feature>
<keyword evidence="1" id="KW-1188">Viral release from host cell</keyword>
<keyword evidence="5" id="KW-1185">Reference proteome</keyword>